<dbReference type="SUPFAM" id="SSF53098">
    <property type="entry name" value="Ribonuclease H-like"/>
    <property type="match status" value="1"/>
</dbReference>
<keyword evidence="2" id="KW-0479">Metal-binding</keyword>
<dbReference type="InterPro" id="IPR012337">
    <property type="entry name" value="RNaseH-like_sf"/>
</dbReference>
<keyword evidence="6" id="KW-0238">DNA-binding</keyword>
<dbReference type="AlphaFoldDB" id="A0AAV0XPG5"/>
<dbReference type="InterPro" id="IPR003656">
    <property type="entry name" value="Znf_BED"/>
</dbReference>
<comment type="caution">
    <text evidence="12">The sequence shown here is derived from an EMBL/GenBank/DDBJ whole genome shotgun (WGS) entry which is preliminary data.</text>
</comment>
<gene>
    <name evidence="12" type="ORF">MEUPH1_LOCUS23776</name>
</gene>
<sequence>MDRKRSDVWNHYSVIDSGMAKCSYCSNSVSYKGGSTSNLSKHLKRKHIIQNESRKHPRINEMIEQNVDEPSKQNTPETNNDQNQPSTSINAINVINKSRPIQKSVYSYFMNDKPLSVSKQNKIDEQLAVMISKEFQPFSLVESVEFKKFIYLLNPGYLVPSRKTLSKSILPQLYEKTKEKVRNNLLNAKYISFTTDGWTSINNDSFIAVTVHFIDPEECVLKTFLLGCFNVVESHTALNLSLFLNNCFKDWNITEKVKVAVSDNAANITSAIGMNQNWHHIPCLAHTLDLIAQSGLGEIKNVHKKVKSIVEYFKRSTKANLRLKNAQKQMGYPELKLIQDVCTRWNSTYDMFQRCIDNKEPLMYTIAKIGNMDNLVHEDFELIKHYCAIFKPFKEVTIELSSEKGISISKVLILIKALHSHIKNKEKEPNLPNAIHLMLSKMVIKANAKFENIENQSILTEATILDPRFKKEAFNNPYTYQKTYEKIVKKVSKIIRLNQSPAENEENEKTIPTYRENETSEIWQQFDSQVSTSISVNTPTSEAIVELDRYLNEPILDRKSDPLKWWNDRKKIYPNLFDFMLLRLCVPSTSVPSERTFSKADDTISERRNRFSTNNLEMLIFLNSNY</sequence>
<evidence type="ECO:0000313" key="12">
    <source>
        <dbReference type="EMBL" id="CAI6369549.1"/>
    </source>
</evidence>
<keyword evidence="8" id="KW-0539">Nucleus</keyword>
<dbReference type="InterPro" id="IPR036236">
    <property type="entry name" value="Znf_C2H2_sf"/>
</dbReference>
<proteinExistence type="predicted"/>
<dbReference type="InterPro" id="IPR008906">
    <property type="entry name" value="HATC_C_dom"/>
</dbReference>
<evidence type="ECO:0000256" key="4">
    <source>
        <dbReference type="ARBA" id="ARBA00022833"/>
    </source>
</evidence>
<dbReference type="Proteomes" id="UP001160148">
    <property type="component" value="Unassembled WGS sequence"/>
</dbReference>
<dbReference type="GO" id="GO:0009791">
    <property type="term" value="P:post-embryonic development"/>
    <property type="evidence" value="ECO:0007669"/>
    <property type="project" value="UniProtKB-ARBA"/>
</dbReference>
<dbReference type="GO" id="GO:0008270">
    <property type="term" value="F:zinc ion binding"/>
    <property type="evidence" value="ECO:0007669"/>
    <property type="project" value="UniProtKB-KW"/>
</dbReference>
<keyword evidence="5" id="KW-0805">Transcription regulation</keyword>
<comment type="subcellular location">
    <subcellularLocation>
        <location evidence="1">Nucleus</location>
    </subcellularLocation>
</comment>
<dbReference type="GO" id="GO:0046983">
    <property type="term" value="F:protein dimerization activity"/>
    <property type="evidence" value="ECO:0007669"/>
    <property type="project" value="InterPro"/>
</dbReference>
<keyword evidence="4" id="KW-0862">Zinc</keyword>
<evidence type="ECO:0000256" key="5">
    <source>
        <dbReference type="ARBA" id="ARBA00023015"/>
    </source>
</evidence>
<dbReference type="PROSITE" id="PS50808">
    <property type="entry name" value="ZF_BED"/>
    <property type="match status" value="1"/>
</dbReference>
<feature type="domain" description="BED-type" evidence="11">
    <location>
        <begin position="3"/>
        <end position="54"/>
    </location>
</feature>
<dbReference type="PANTHER" id="PTHR46481:SF10">
    <property type="entry name" value="ZINC FINGER BED DOMAIN-CONTAINING PROTEIN 39"/>
    <property type="match status" value="1"/>
</dbReference>
<dbReference type="SUPFAM" id="SSF57667">
    <property type="entry name" value="beta-beta-alpha zinc fingers"/>
    <property type="match status" value="1"/>
</dbReference>
<protein>
    <recommendedName>
        <fullName evidence="11">BED-type domain-containing protein</fullName>
    </recommendedName>
</protein>
<reference evidence="12 13" key="1">
    <citation type="submission" date="2023-01" db="EMBL/GenBank/DDBJ databases">
        <authorList>
            <person name="Whitehead M."/>
        </authorList>
    </citation>
    <scope>NUCLEOTIDE SEQUENCE [LARGE SCALE GENOMIC DNA]</scope>
</reference>
<evidence type="ECO:0000256" key="7">
    <source>
        <dbReference type="ARBA" id="ARBA00023163"/>
    </source>
</evidence>
<evidence type="ECO:0000256" key="1">
    <source>
        <dbReference type="ARBA" id="ARBA00004123"/>
    </source>
</evidence>
<dbReference type="SUPFAM" id="SSF140996">
    <property type="entry name" value="Hermes dimerisation domain"/>
    <property type="match status" value="1"/>
</dbReference>
<keyword evidence="7" id="KW-0804">Transcription</keyword>
<organism evidence="12 13">
    <name type="scientific">Macrosiphum euphorbiae</name>
    <name type="common">potato aphid</name>
    <dbReference type="NCBI Taxonomy" id="13131"/>
    <lineage>
        <taxon>Eukaryota</taxon>
        <taxon>Metazoa</taxon>
        <taxon>Ecdysozoa</taxon>
        <taxon>Arthropoda</taxon>
        <taxon>Hexapoda</taxon>
        <taxon>Insecta</taxon>
        <taxon>Pterygota</taxon>
        <taxon>Neoptera</taxon>
        <taxon>Paraneoptera</taxon>
        <taxon>Hemiptera</taxon>
        <taxon>Sternorrhyncha</taxon>
        <taxon>Aphidomorpha</taxon>
        <taxon>Aphidoidea</taxon>
        <taxon>Aphididae</taxon>
        <taxon>Macrosiphini</taxon>
        <taxon>Macrosiphum</taxon>
    </lineage>
</organism>
<dbReference type="InterPro" id="IPR052035">
    <property type="entry name" value="ZnF_BED_domain_contain"/>
</dbReference>
<dbReference type="EMBL" id="CARXXK010000005">
    <property type="protein sequence ID" value="CAI6369549.1"/>
    <property type="molecule type" value="Genomic_DNA"/>
</dbReference>
<evidence type="ECO:0000259" key="11">
    <source>
        <dbReference type="PROSITE" id="PS50808"/>
    </source>
</evidence>
<dbReference type="GO" id="GO:0005634">
    <property type="term" value="C:nucleus"/>
    <property type="evidence" value="ECO:0007669"/>
    <property type="project" value="UniProtKB-SubCell"/>
</dbReference>
<evidence type="ECO:0000256" key="2">
    <source>
        <dbReference type="ARBA" id="ARBA00022723"/>
    </source>
</evidence>
<keyword evidence="3 9" id="KW-0863">Zinc-finger</keyword>
<name>A0AAV0XPG5_9HEMI</name>
<dbReference type="SMART" id="SM00614">
    <property type="entry name" value="ZnF_BED"/>
    <property type="match status" value="1"/>
</dbReference>
<evidence type="ECO:0000256" key="10">
    <source>
        <dbReference type="SAM" id="MobiDB-lite"/>
    </source>
</evidence>
<accession>A0AAV0XPG5</accession>
<dbReference type="Pfam" id="PF02892">
    <property type="entry name" value="zf-BED"/>
    <property type="match status" value="1"/>
</dbReference>
<evidence type="ECO:0000313" key="13">
    <source>
        <dbReference type="Proteomes" id="UP001160148"/>
    </source>
</evidence>
<feature type="compositionally biased region" description="Polar residues" evidence="10">
    <location>
        <begin position="72"/>
        <end position="87"/>
    </location>
</feature>
<evidence type="ECO:0000256" key="3">
    <source>
        <dbReference type="ARBA" id="ARBA00022771"/>
    </source>
</evidence>
<dbReference type="GO" id="GO:0003677">
    <property type="term" value="F:DNA binding"/>
    <property type="evidence" value="ECO:0007669"/>
    <property type="project" value="UniProtKB-KW"/>
</dbReference>
<dbReference type="PANTHER" id="PTHR46481">
    <property type="entry name" value="ZINC FINGER BED DOMAIN-CONTAINING PROTEIN 4"/>
    <property type="match status" value="1"/>
</dbReference>
<evidence type="ECO:0000256" key="6">
    <source>
        <dbReference type="ARBA" id="ARBA00023125"/>
    </source>
</evidence>
<dbReference type="Pfam" id="PF05699">
    <property type="entry name" value="Dimer_Tnp_hAT"/>
    <property type="match status" value="1"/>
</dbReference>
<evidence type="ECO:0000256" key="8">
    <source>
        <dbReference type="ARBA" id="ARBA00023242"/>
    </source>
</evidence>
<keyword evidence="13" id="KW-1185">Reference proteome</keyword>
<feature type="region of interest" description="Disordered" evidence="10">
    <location>
        <begin position="67"/>
        <end position="87"/>
    </location>
</feature>
<evidence type="ECO:0000256" key="9">
    <source>
        <dbReference type="PROSITE-ProRule" id="PRU00027"/>
    </source>
</evidence>